<dbReference type="GO" id="GO:0005634">
    <property type="term" value="C:nucleus"/>
    <property type="evidence" value="ECO:0007669"/>
    <property type="project" value="UniProtKB-SubCell"/>
</dbReference>
<dbReference type="GO" id="GO:0072380">
    <property type="term" value="C:TRC complex"/>
    <property type="evidence" value="ECO:0007669"/>
    <property type="project" value="TreeGrafter"/>
</dbReference>
<sequence>MDNKKRLAYAIIRFLHDQLRHGGLSSDAQESLEVAIQCLETAFGVTVEDSDLALPQTLPEIFEAAAGKEMPQNLRSPERTPPSEEDLAEAERLKTEGNEQMKVENFEAAVHLYGKAIELNPANAVYFCNRAAAYSKLGNYAGAVQDCERAICIDPSYSKAYGRMGTSPPSLALSSLNKHTEAVAYYKKALELDPDNETYKSNLKIAELKLKETPSPTGGVGSFDIAGLLNNPGFMSMASNLMNNPQVQQLMSGMISGNHNPLGTAGTSPSQNDLASLIQAGQQFAQQMQQQNPELIEQLRSQIRSRTPSASNDDQQE</sequence>
<dbReference type="FunFam" id="1.20.5.420:FF:000002">
    <property type="entry name" value="Small glutamine-rich tetratricopeptide repeat-containing protein alpha"/>
    <property type="match status" value="1"/>
</dbReference>
<dbReference type="InterPro" id="IPR011990">
    <property type="entry name" value="TPR-like_helical_dom_sf"/>
</dbReference>
<evidence type="ECO:0000313" key="18">
    <source>
        <dbReference type="EMBL" id="KAF6096964.1"/>
    </source>
</evidence>
<keyword evidence="4" id="KW-0963">Cytoplasm</keyword>
<keyword evidence="6" id="KW-0677">Repeat</keyword>
<evidence type="ECO:0000256" key="4">
    <source>
        <dbReference type="ARBA" id="ARBA00022490"/>
    </source>
</evidence>
<feature type="region of interest" description="Disordered" evidence="16">
    <location>
        <begin position="65"/>
        <end position="88"/>
    </location>
</feature>
<feature type="repeat" description="TPR" evidence="15">
    <location>
        <begin position="163"/>
        <end position="196"/>
    </location>
</feature>
<dbReference type="Proteomes" id="UP000664940">
    <property type="component" value="Unassembled WGS sequence"/>
</dbReference>
<keyword evidence="9" id="KW-0143">Chaperone</keyword>
<organism evidence="18 19">
    <name type="scientific">Phyllostomus discolor</name>
    <name type="common">pale spear-nosed bat</name>
    <dbReference type="NCBI Taxonomy" id="89673"/>
    <lineage>
        <taxon>Eukaryota</taxon>
        <taxon>Metazoa</taxon>
        <taxon>Chordata</taxon>
        <taxon>Craniata</taxon>
        <taxon>Vertebrata</taxon>
        <taxon>Euteleostomi</taxon>
        <taxon>Mammalia</taxon>
        <taxon>Eutheria</taxon>
        <taxon>Laurasiatheria</taxon>
        <taxon>Chiroptera</taxon>
        <taxon>Yangochiroptera</taxon>
        <taxon>Phyllostomidae</taxon>
        <taxon>Phyllostominae</taxon>
        <taxon>Phyllostomus</taxon>
    </lineage>
</organism>
<dbReference type="PANTHER" id="PTHR45831">
    <property type="entry name" value="LD24721P"/>
    <property type="match status" value="1"/>
</dbReference>
<reference evidence="18 19" key="1">
    <citation type="journal article" date="2020" name="Nature">
        <title>Six reference-quality genomes reveal evolution of bat adaptations.</title>
        <authorList>
            <person name="Jebb D."/>
            <person name="Huang Z."/>
            <person name="Pippel M."/>
            <person name="Hughes G.M."/>
            <person name="Lavrichenko K."/>
            <person name="Devanna P."/>
            <person name="Winkler S."/>
            <person name="Jermiin L.S."/>
            <person name="Skirmuntt E.C."/>
            <person name="Katzourakis A."/>
            <person name="Burkitt-Gray L."/>
            <person name="Ray D.A."/>
            <person name="Sullivan K.A.M."/>
            <person name="Roscito J.G."/>
            <person name="Kirilenko B.M."/>
            <person name="Davalos L.M."/>
            <person name="Corthals A.P."/>
            <person name="Power M.L."/>
            <person name="Jones G."/>
            <person name="Ransome R.D."/>
            <person name="Dechmann D.K.N."/>
            <person name="Locatelli A.G."/>
            <person name="Puechmaille S.J."/>
            <person name="Fedrigo O."/>
            <person name="Jarvis E.D."/>
            <person name="Hiller M."/>
            <person name="Vernes S.C."/>
            <person name="Myers E.W."/>
            <person name="Teeling E.C."/>
        </authorList>
    </citation>
    <scope>NUCLEOTIDE SEQUENCE [LARGE SCALE GENOMIC DNA]</scope>
    <source>
        <strain evidence="18">Bat1K_MPI-CBG_1</strain>
    </source>
</reference>
<dbReference type="InterPro" id="IPR019734">
    <property type="entry name" value="TPR_rpt"/>
</dbReference>
<keyword evidence="7 15" id="KW-0802">TPR repeat</keyword>
<comment type="subcellular location">
    <subcellularLocation>
        <location evidence="2">Cytoplasm</location>
    </subcellularLocation>
    <subcellularLocation>
        <location evidence="1">Nucleus</location>
    </subcellularLocation>
</comment>
<evidence type="ECO:0000256" key="11">
    <source>
        <dbReference type="ARBA" id="ARBA00054833"/>
    </source>
</evidence>
<dbReference type="GO" id="GO:0016020">
    <property type="term" value="C:membrane"/>
    <property type="evidence" value="ECO:0007669"/>
    <property type="project" value="TreeGrafter"/>
</dbReference>
<evidence type="ECO:0000256" key="15">
    <source>
        <dbReference type="PROSITE-ProRule" id="PRU00339"/>
    </source>
</evidence>
<evidence type="ECO:0000259" key="17">
    <source>
        <dbReference type="Pfam" id="PF16546"/>
    </source>
</evidence>
<protein>
    <recommendedName>
        <fullName evidence="13">Small glutamine-rich tetratricopeptide repeat-containing protein alpha</fullName>
    </recommendedName>
    <alternativeName>
        <fullName evidence="14">Alpha-SGT</fullName>
    </alternativeName>
</protein>
<evidence type="ECO:0000256" key="7">
    <source>
        <dbReference type="ARBA" id="ARBA00022803"/>
    </source>
</evidence>
<evidence type="ECO:0000256" key="1">
    <source>
        <dbReference type="ARBA" id="ARBA00004123"/>
    </source>
</evidence>
<evidence type="ECO:0000256" key="3">
    <source>
        <dbReference type="ARBA" id="ARBA00008175"/>
    </source>
</evidence>
<dbReference type="GO" id="GO:0060090">
    <property type="term" value="F:molecular adaptor activity"/>
    <property type="evidence" value="ECO:0007669"/>
    <property type="project" value="TreeGrafter"/>
</dbReference>
<evidence type="ECO:0000256" key="10">
    <source>
        <dbReference type="ARBA" id="ARBA00023242"/>
    </source>
</evidence>
<comment type="similarity">
    <text evidence="3">Belongs to the SGT family.</text>
</comment>
<feature type="repeat" description="TPR" evidence="15">
    <location>
        <begin position="90"/>
        <end position="123"/>
    </location>
</feature>
<proteinExistence type="inferred from homology"/>
<dbReference type="Gene3D" id="1.25.40.10">
    <property type="entry name" value="Tetratricopeptide repeat domain"/>
    <property type="match status" value="1"/>
</dbReference>
<evidence type="ECO:0000313" key="19">
    <source>
        <dbReference type="Proteomes" id="UP000664940"/>
    </source>
</evidence>
<keyword evidence="10" id="KW-0539">Nucleus</keyword>
<accession>A0A834DYA1</accession>
<comment type="subunit">
    <text evidence="12">Homodimer. Homooligomer. Interacts with DNAJC5 and DNAJC5B. Interacts (via TPR repeats) with HSP90AA1. Interacts (via Gln-rich region) with SLC2A1. Interacts with HSP90AB1. Interacts (via TPR repeats) with HSPA8/Hsc70; the interaction is direct. Interacts with BAG6 (via ubiquitin-like domain); interaction prevents interaction between BAG6 and RNF126. Forms a multiprotein complex, at least composed of DNAJB12, DNAJB14, HSPA8/Hsc70 and SGTA; interaction with DNAJB14 and HSPA8/Hsc70 is direct.</text>
</comment>
<evidence type="ECO:0000256" key="6">
    <source>
        <dbReference type="ARBA" id="ARBA00022737"/>
    </source>
</evidence>
<comment type="function">
    <text evidence="11">Co-chaperone that binds misfolded and hydrophobic patches-containing client proteins in the cytosol. Mediates their targeting to the endoplasmic reticulum but also regulates their sorting to the proteasome when targeting fails. Functions in tail-anchored/type II transmembrane proteins membrane insertion constituting with ASNA1 and the BAG6 complex a targeting module. Functions upstream of the BAG6 complex and ASNA1, binding more rapidly the transmembrane domain of newly synthesized proteins. It is also involved in the regulation of the endoplasmic reticulum-associated misfolded protein catabolic process via its interaction with BAG6: collaborates with the BAG6 complex to maintain hydrophobic substrates in non-ubiquitinated states. Competes with RNF126 for interaction with BAG6, preventing the ubiquitination of client proteins associated with the BAG6 complex. Binds directly to HSC70 and HSP70 and regulates their ATPase activity.</text>
</comment>
<dbReference type="GO" id="GO:0042802">
    <property type="term" value="F:identical protein binding"/>
    <property type="evidence" value="ECO:0007669"/>
    <property type="project" value="UniProtKB-ARBA"/>
</dbReference>
<evidence type="ECO:0000256" key="12">
    <source>
        <dbReference type="ARBA" id="ARBA00062864"/>
    </source>
</evidence>
<dbReference type="Pfam" id="PF16546">
    <property type="entry name" value="SGTA_dimer"/>
    <property type="match status" value="1"/>
</dbReference>
<evidence type="ECO:0000256" key="13">
    <source>
        <dbReference type="ARBA" id="ARBA00070804"/>
    </source>
</evidence>
<dbReference type="GO" id="GO:0006620">
    <property type="term" value="P:post-translational protein targeting to endoplasmic reticulum membrane"/>
    <property type="evidence" value="ECO:0007669"/>
    <property type="project" value="TreeGrafter"/>
</dbReference>
<feature type="domain" description="SGTA homodimerisation" evidence="17">
    <location>
        <begin position="3"/>
        <end position="63"/>
    </location>
</feature>
<feature type="repeat" description="TPR" evidence="15">
    <location>
        <begin position="124"/>
        <end position="157"/>
    </location>
</feature>
<evidence type="ECO:0000256" key="5">
    <source>
        <dbReference type="ARBA" id="ARBA00022553"/>
    </source>
</evidence>
<comment type="caution">
    <text evidence="18">The sequence shown here is derived from an EMBL/GenBank/DDBJ whole genome shotgun (WGS) entry which is preliminary data.</text>
</comment>
<evidence type="ECO:0000256" key="8">
    <source>
        <dbReference type="ARBA" id="ARBA00022990"/>
    </source>
</evidence>
<dbReference type="EMBL" id="JABVXQ010000008">
    <property type="protein sequence ID" value="KAF6096964.1"/>
    <property type="molecule type" value="Genomic_DNA"/>
</dbReference>
<evidence type="ECO:0000256" key="14">
    <source>
        <dbReference type="ARBA" id="ARBA00076853"/>
    </source>
</evidence>
<dbReference type="Gene3D" id="1.20.5.420">
    <property type="entry name" value="Immunoglobulin FC, subunit C"/>
    <property type="match status" value="1"/>
</dbReference>
<evidence type="ECO:0000256" key="16">
    <source>
        <dbReference type="SAM" id="MobiDB-lite"/>
    </source>
</evidence>
<name>A0A834DYA1_9CHIR</name>
<dbReference type="InterPro" id="IPR032374">
    <property type="entry name" value="SGTA_dimer"/>
</dbReference>
<dbReference type="FunFam" id="1.25.40.10:FF:000108">
    <property type="entry name" value="Small glutamine-rich tetratricopeptide repeat-containing protein alpha"/>
    <property type="match status" value="1"/>
</dbReference>
<keyword evidence="8" id="KW-0007">Acetylation</keyword>
<dbReference type="PANTHER" id="PTHR45831:SF3">
    <property type="entry name" value="SMALL GLUTAMINE-RICH TETRATRICOPEPTIDE REPEAT-CONTAINING PROTEIN ALPHA"/>
    <property type="match status" value="1"/>
</dbReference>
<dbReference type="Pfam" id="PF13181">
    <property type="entry name" value="TPR_8"/>
    <property type="match status" value="1"/>
</dbReference>
<gene>
    <name evidence="18" type="ORF">HJG60_017170</name>
</gene>
<keyword evidence="5" id="KW-0597">Phosphoprotein</keyword>
<dbReference type="SUPFAM" id="SSF48452">
    <property type="entry name" value="TPR-like"/>
    <property type="match status" value="1"/>
</dbReference>
<dbReference type="InterPro" id="IPR047150">
    <property type="entry name" value="SGT"/>
</dbReference>
<dbReference type="PROSITE" id="PS50005">
    <property type="entry name" value="TPR"/>
    <property type="match status" value="3"/>
</dbReference>
<evidence type="ECO:0000256" key="9">
    <source>
        <dbReference type="ARBA" id="ARBA00023186"/>
    </source>
</evidence>
<dbReference type="Pfam" id="PF00515">
    <property type="entry name" value="TPR_1"/>
    <property type="match status" value="1"/>
</dbReference>
<dbReference type="AlphaFoldDB" id="A0A834DYA1"/>
<dbReference type="SMART" id="SM00028">
    <property type="entry name" value="TPR"/>
    <property type="match status" value="3"/>
</dbReference>
<evidence type="ECO:0000256" key="2">
    <source>
        <dbReference type="ARBA" id="ARBA00004496"/>
    </source>
</evidence>